<dbReference type="GO" id="GO:0006606">
    <property type="term" value="P:protein import into nucleus"/>
    <property type="evidence" value="ECO:0007669"/>
    <property type="project" value="TreeGrafter"/>
</dbReference>
<dbReference type="Pfam" id="PF21094">
    <property type="entry name" value="Nup188_SH3-like"/>
    <property type="match status" value="1"/>
</dbReference>
<dbReference type="GO" id="GO:0017056">
    <property type="term" value="F:structural constituent of nuclear pore"/>
    <property type="evidence" value="ECO:0007669"/>
    <property type="project" value="InterPro"/>
</dbReference>
<reference evidence="14" key="1">
    <citation type="journal article" date="2020" name="Stud. Mycol.">
        <title>101 Dothideomycetes genomes: a test case for predicting lifestyles and emergence of pathogens.</title>
        <authorList>
            <person name="Haridas S."/>
            <person name="Albert R."/>
            <person name="Binder M."/>
            <person name="Bloem J."/>
            <person name="Labutti K."/>
            <person name="Salamov A."/>
            <person name="Andreopoulos B."/>
            <person name="Baker S."/>
            <person name="Barry K."/>
            <person name="Bills G."/>
            <person name="Bluhm B."/>
            <person name="Cannon C."/>
            <person name="Castanera R."/>
            <person name="Culley D."/>
            <person name="Daum C."/>
            <person name="Ezra D."/>
            <person name="Gonzalez J."/>
            <person name="Henrissat B."/>
            <person name="Kuo A."/>
            <person name="Liang C."/>
            <person name="Lipzen A."/>
            <person name="Lutzoni F."/>
            <person name="Magnuson J."/>
            <person name="Mondo S."/>
            <person name="Nolan M."/>
            <person name="Ohm R."/>
            <person name="Pangilinan J."/>
            <person name="Park H.-J."/>
            <person name="Ramirez L."/>
            <person name="Alfaro M."/>
            <person name="Sun H."/>
            <person name="Tritt A."/>
            <person name="Yoshinaga Y."/>
            <person name="Zwiers L.-H."/>
            <person name="Turgeon B."/>
            <person name="Goodwin S."/>
            <person name="Spatafora J."/>
            <person name="Crous P."/>
            <person name="Grigoriev I."/>
        </authorList>
    </citation>
    <scope>NUCLEOTIDE SEQUENCE</scope>
    <source>
        <strain evidence="14">Tuck. ex Michener</strain>
    </source>
</reference>
<dbReference type="GO" id="GO:0051028">
    <property type="term" value="P:mRNA transport"/>
    <property type="evidence" value="ECO:0007669"/>
    <property type="project" value="UniProtKB-KW"/>
</dbReference>
<dbReference type="InterPro" id="IPR018864">
    <property type="entry name" value="Nucleoporin_Nup188_N"/>
</dbReference>
<accession>A0A6A6HIS5</accession>
<dbReference type="PANTHER" id="PTHR31431">
    <property type="entry name" value="NUCLEOPORIN NUP188 HOMOLOG"/>
    <property type="match status" value="1"/>
</dbReference>
<dbReference type="InterPro" id="IPR048883">
    <property type="entry name" value="Nup188_N-subdom_III"/>
</dbReference>
<evidence type="ECO:0000259" key="13">
    <source>
        <dbReference type="Pfam" id="PF21093"/>
    </source>
</evidence>
<evidence type="ECO:0000256" key="5">
    <source>
        <dbReference type="ARBA" id="ARBA00023010"/>
    </source>
</evidence>
<dbReference type="GO" id="GO:0006405">
    <property type="term" value="P:RNA export from nucleus"/>
    <property type="evidence" value="ECO:0007669"/>
    <property type="project" value="TreeGrafter"/>
</dbReference>
<keyword evidence="6" id="KW-0906">Nuclear pore complex</keyword>
<dbReference type="OrthoDB" id="102511at2759"/>
<evidence type="ECO:0000256" key="6">
    <source>
        <dbReference type="ARBA" id="ARBA00023132"/>
    </source>
</evidence>
<evidence type="ECO:0000256" key="3">
    <source>
        <dbReference type="ARBA" id="ARBA00022816"/>
    </source>
</evidence>
<dbReference type="InterPro" id="IPR041634">
    <property type="entry name" value="Nup188_C"/>
</dbReference>
<evidence type="ECO:0000256" key="10">
    <source>
        <dbReference type="SAM" id="MobiDB-lite"/>
    </source>
</evidence>
<evidence type="ECO:0000256" key="4">
    <source>
        <dbReference type="ARBA" id="ARBA00022927"/>
    </source>
</evidence>
<dbReference type="EMBL" id="ML991777">
    <property type="protein sequence ID" value="KAF2238044.1"/>
    <property type="molecule type" value="Genomic_DNA"/>
</dbReference>
<dbReference type="Proteomes" id="UP000800092">
    <property type="component" value="Unassembled WGS sequence"/>
</dbReference>
<comment type="similarity">
    <text evidence="8">Belongs to the Nup188 family.</text>
</comment>
<evidence type="ECO:0000256" key="7">
    <source>
        <dbReference type="ARBA" id="ARBA00023242"/>
    </source>
</evidence>
<dbReference type="Pfam" id="PF21093">
    <property type="entry name" value="Nup188_N-subdom_III"/>
    <property type="match status" value="1"/>
</dbReference>
<comment type="subcellular location">
    <subcellularLocation>
        <location evidence="1">Nucleus</location>
        <location evidence="1">Nuclear pore complex</location>
    </subcellularLocation>
</comment>
<evidence type="ECO:0000313" key="15">
    <source>
        <dbReference type="Proteomes" id="UP000800092"/>
    </source>
</evidence>
<feature type="domain" description="Nuclear pore protein Nup188 C-terminal" evidence="12">
    <location>
        <begin position="1446"/>
        <end position="1863"/>
    </location>
</feature>
<keyword evidence="3" id="KW-0509">mRNA transport</keyword>
<proteinExistence type="inferred from homology"/>
<protein>
    <recommendedName>
        <fullName evidence="9">Nucleoporin NUP188</fullName>
    </recommendedName>
</protein>
<dbReference type="Gene3D" id="1.25.10.70">
    <property type="match status" value="1"/>
</dbReference>
<keyword evidence="7" id="KW-0539">Nucleus</keyword>
<dbReference type="InterPro" id="IPR044840">
    <property type="entry name" value="Nup188"/>
</dbReference>
<evidence type="ECO:0000256" key="9">
    <source>
        <dbReference type="ARBA" id="ARBA00040174"/>
    </source>
</evidence>
<dbReference type="Pfam" id="PF10487">
    <property type="entry name" value="Nup188_N"/>
    <property type="match status" value="1"/>
</dbReference>
<organism evidence="14 15">
    <name type="scientific">Viridothelium virens</name>
    <name type="common">Speckled blister lichen</name>
    <name type="synonym">Trypethelium virens</name>
    <dbReference type="NCBI Taxonomy" id="1048519"/>
    <lineage>
        <taxon>Eukaryota</taxon>
        <taxon>Fungi</taxon>
        <taxon>Dikarya</taxon>
        <taxon>Ascomycota</taxon>
        <taxon>Pezizomycotina</taxon>
        <taxon>Dothideomycetes</taxon>
        <taxon>Dothideomycetes incertae sedis</taxon>
        <taxon>Trypetheliales</taxon>
        <taxon>Trypetheliaceae</taxon>
        <taxon>Viridothelium</taxon>
    </lineage>
</organism>
<evidence type="ECO:0000313" key="14">
    <source>
        <dbReference type="EMBL" id="KAF2238044.1"/>
    </source>
</evidence>
<evidence type="ECO:0000259" key="12">
    <source>
        <dbReference type="Pfam" id="PF18378"/>
    </source>
</evidence>
<name>A0A6A6HIS5_VIRVR</name>
<evidence type="ECO:0000256" key="1">
    <source>
        <dbReference type="ARBA" id="ARBA00004567"/>
    </source>
</evidence>
<gene>
    <name evidence="14" type="ORF">EV356DRAFT_573639</name>
</gene>
<feature type="region of interest" description="Disordered" evidence="10">
    <location>
        <begin position="1713"/>
        <end position="1740"/>
    </location>
</feature>
<feature type="domain" description="Nucleoporin Nup188 N-terminal" evidence="11">
    <location>
        <begin position="173"/>
        <end position="411"/>
    </location>
</feature>
<keyword evidence="5" id="KW-0811">Translocation</keyword>
<evidence type="ECO:0000259" key="11">
    <source>
        <dbReference type="Pfam" id="PF10487"/>
    </source>
</evidence>
<evidence type="ECO:0000256" key="2">
    <source>
        <dbReference type="ARBA" id="ARBA00022448"/>
    </source>
</evidence>
<dbReference type="PANTHER" id="PTHR31431:SF1">
    <property type="entry name" value="NUCLEOPORIN NUP188"/>
    <property type="match status" value="1"/>
</dbReference>
<dbReference type="GO" id="GO:0044611">
    <property type="term" value="C:nuclear pore inner ring"/>
    <property type="evidence" value="ECO:0007669"/>
    <property type="project" value="TreeGrafter"/>
</dbReference>
<dbReference type="Pfam" id="PF18378">
    <property type="entry name" value="Nup188_C"/>
    <property type="match status" value="1"/>
</dbReference>
<feature type="domain" description="Nucleoporin Nup188 N-terminal subdomain III" evidence="13">
    <location>
        <begin position="697"/>
        <end position="1140"/>
    </location>
</feature>
<keyword evidence="4" id="KW-0653">Protein transport</keyword>
<keyword evidence="2" id="KW-0813">Transport</keyword>
<keyword evidence="15" id="KW-1185">Reference proteome</keyword>
<sequence>MAPTDSSYFPSLESCLYGENRLLSWSAALNALSSIDNAQYEWILERFLTDEDALKHLETPLDPFSHPSTETKSQFETLTAAINITPSHHGQFDIDQIKADTLWLSEKTKINEPAALRIVVLEWQNRPALQLLDASIGADGGDHTAPDFGSSKPLPQVSAGYSAVGAGNFSSNPRRQSRLLQSYLSEKSSLLRIAEILIRAQQYEDDVFGRYGEHTPLAKGKERARSDNWVSGLGSVIQENMHQPGMSLLTRCQSALERRLEDIETGSGYYGEELQPSVEETFGAETVKEIIYIMQMMSTFLEAVSVPDTTAIRAWYSLMIRYQFFNELQFATPAIQMLVRPLQSLTSLISLQILKIASMPHLLDNAAETCITTYLAEREAVKDINQALILAAERNVPNVASPAVFAWAIITDAWRAFTEYLNATDEVNLPIGLGSNNTRRILDSFEEVKNSPLDLDLIQFFANSATSVLQVHEVLPALAITLSKTFSARIDHSFNLQSRNALLALVVNSLSLVQYSEPVIVSILAILNGRDGYWDAVHPPARTATRAKTPVEILLGDEWTKDRLLVQAQSRYPLEIVPLMQFCQAICVNGLQDQDEMPTALRFIKNLSRYTQRLPHGVEPYSLVREDENQNFACLNTALPMFSRSRGQPNFGGALDGHDSQALVLMDATAGEEIFSLPAGTLGSILDDSSKPYIGCWEYSYPGLTHLALLLSTITSGSYRVDFATQAPVDRFQAAEIIGFLASALAVCARYDNVGGAHAVLEAASDGLDRTEDIITTVLTILDETLQTPVRDVEIEGTLDLLVKCMHFAYGVTKLLPQRIWPFLSRSSLLDLDCSGGNLVNIVTTELSLGRHDFLICSVRLFDALIEDSIASAVERRIPSKQITRFEEAKVGGSGTTEKAMEKIVTALTRIMTDIFQSASSWRFDDVNEKLEVDTVIPRAFQKILEYVYGYDDAREPSKKITGLLALGAEHLLDTFLVPSGNDLALEPLLGFLAAGAAAPSTTLLSDTSSAWITRTIAGLGFVETLLRTGVLLDLKTPRLQSQLFEVCQLLARLYVAHDSFKVPTLTLLETMVLSAGRTDEEPPSLLGHLGPETSKCFLKVLSSLSKPLEDSTLELRIWRLLSAVVSNRQQWFAIFLLTGDAGRGSTRKEKNSAEKSHGRPLLQYALDQLADPQTFKNRRRAIAMLDFVALAQDNWPWAVLDVRKHTEFISTIPGILNNSDPPNLELNDQKDVRVCEENREAARIADILAMCLHEARQVGDISLAKDLSSKLYYYRDHAIKGADTAYNESLHVNMVRNFEMKYSISPKTFKRTALTATPGVFGDDYFYSLEHADKALGFDSSWSSRKGFRSEFEASNIMLSLVESHVILLNSWKNLAVELSQVLKEEPALQFHMAKVVKDCVSETTKSRLPTNIKDGFLQTRLDLAFTLTQKLVDAKSTEPDVRNLFSTVWGTIRDSTVDLETGLTGPDASYYRTILKILFLSLQPHLDATRYRPFTNETTSDKHTMSVLSNDAAQDVLDVLSDVICTSFRHLCTTLHASDSSNPNLNSAVAAPSSDLVTLMALLQTLLSIPDISTLYPQIYLRVTSSNLIRYATSLFSWSHQLISPASDNPDPIYGDLALLFLLALSSVPALAHQIAVDGVLAALSSAPLTQLFLRPRGCGPFDPPTRLYSIWYRGFLPLCLNLLRHVGAPIAAEVGGFLNQFPRQLERAARSIEARPTRGSPAAAKPTAQEKATASEGGAVRVVSGGDALQPLTLGLASELHSLALVALILARFRALGPATGVPADQLPTLDPRSFPVASVREEIETWLGGNRKALRERIVPVGEREARWARREAADPGGMCESRLEERVVGELESAVGCLREIGEV</sequence>
<evidence type="ECO:0000256" key="8">
    <source>
        <dbReference type="ARBA" id="ARBA00038387"/>
    </source>
</evidence>